<gene>
    <name evidence="5" type="primary">LOC108252894</name>
</gene>
<dbReference type="InterPro" id="IPR050271">
    <property type="entry name" value="UDP-glycosyltransferase"/>
</dbReference>
<dbReference type="Pfam" id="PF00201">
    <property type="entry name" value="UDPGT"/>
    <property type="match status" value="1"/>
</dbReference>
<comment type="similarity">
    <text evidence="1">Belongs to the UDP-glycosyltransferase family.</text>
</comment>
<organism evidence="4 5">
    <name type="scientific">Diaphorina citri</name>
    <name type="common">Asian citrus psyllid</name>
    <dbReference type="NCBI Taxonomy" id="121845"/>
    <lineage>
        <taxon>Eukaryota</taxon>
        <taxon>Metazoa</taxon>
        <taxon>Ecdysozoa</taxon>
        <taxon>Arthropoda</taxon>
        <taxon>Hexapoda</taxon>
        <taxon>Insecta</taxon>
        <taxon>Pterygota</taxon>
        <taxon>Neoptera</taxon>
        <taxon>Paraneoptera</taxon>
        <taxon>Hemiptera</taxon>
        <taxon>Sternorrhyncha</taxon>
        <taxon>Psylloidea</taxon>
        <taxon>Psyllidae</taxon>
        <taxon>Diaphorininae</taxon>
        <taxon>Diaphorina</taxon>
    </lineage>
</organism>
<keyword evidence="3" id="KW-0808">Transferase</keyword>
<protein>
    <submittedName>
        <fullName evidence="5">2-hydroxyacylsphingosine 1-beta-galactosyltransferase-like</fullName>
    </submittedName>
</protein>
<dbReference type="PANTHER" id="PTHR48043:SF145">
    <property type="entry name" value="FI06409P-RELATED"/>
    <property type="match status" value="1"/>
</dbReference>
<evidence type="ECO:0000313" key="4">
    <source>
        <dbReference type="Proteomes" id="UP000079169"/>
    </source>
</evidence>
<dbReference type="GeneID" id="108252894"/>
<dbReference type="PANTHER" id="PTHR48043">
    <property type="entry name" value="EG:EG0003.4 PROTEIN-RELATED"/>
    <property type="match status" value="1"/>
</dbReference>
<dbReference type="GO" id="GO:0008194">
    <property type="term" value="F:UDP-glycosyltransferase activity"/>
    <property type="evidence" value="ECO:0007669"/>
    <property type="project" value="InterPro"/>
</dbReference>
<dbReference type="Gene3D" id="3.40.50.2000">
    <property type="entry name" value="Glycogen Phosphorylase B"/>
    <property type="match status" value="1"/>
</dbReference>
<evidence type="ECO:0000256" key="3">
    <source>
        <dbReference type="ARBA" id="ARBA00022679"/>
    </source>
</evidence>
<dbReference type="InterPro" id="IPR002213">
    <property type="entry name" value="UDP_glucos_trans"/>
</dbReference>
<keyword evidence="4" id="KW-1185">Reference proteome</keyword>
<dbReference type="PaxDb" id="121845-A0A3Q0J1N5"/>
<sequence length="77" mass="8631">MPTGHRNCKLFITHGGIHSSMEAVYHGVPVVMMPGFSDQHQNCKLMEEKGMGLITPHETITGDILYITIREVLNNPR</sequence>
<keyword evidence="2" id="KW-0328">Glycosyltransferase</keyword>
<accession>A0A3Q0J1N5</accession>
<reference evidence="5" key="1">
    <citation type="submission" date="2025-08" db="UniProtKB">
        <authorList>
            <consortium name="RefSeq"/>
        </authorList>
    </citation>
    <scope>IDENTIFICATION</scope>
</reference>
<evidence type="ECO:0000256" key="2">
    <source>
        <dbReference type="ARBA" id="ARBA00022676"/>
    </source>
</evidence>
<name>A0A3Q0J1N5_DIACI</name>
<proteinExistence type="inferred from homology"/>
<evidence type="ECO:0000256" key="1">
    <source>
        <dbReference type="ARBA" id="ARBA00009995"/>
    </source>
</evidence>
<dbReference type="KEGG" id="dci:108252894"/>
<dbReference type="AlphaFoldDB" id="A0A3Q0J1N5"/>
<dbReference type="SUPFAM" id="SSF53756">
    <property type="entry name" value="UDP-Glycosyltransferase/glycogen phosphorylase"/>
    <property type="match status" value="1"/>
</dbReference>
<dbReference type="Proteomes" id="UP000079169">
    <property type="component" value="Unplaced"/>
</dbReference>
<dbReference type="RefSeq" id="XP_026682366.1">
    <property type="nucleotide sequence ID" value="XM_026826565.1"/>
</dbReference>
<dbReference type="STRING" id="121845.A0A3Q0J1N5"/>
<evidence type="ECO:0000313" key="5">
    <source>
        <dbReference type="RefSeq" id="XP_026682366.1"/>
    </source>
</evidence>